<protein>
    <submittedName>
        <fullName evidence="2">AAA family ATPase</fullName>
    </submittedName>
</protein>
<accession>A0ABT6FDT3</accession>
<dbReference type="Proteomes" id="UP001216907">
    <property type="component" value="Unassembled WGS sequence"/>
</dbReference>
<dbReference type="CDD" id="cd00009">
    <property type="entry name" value="AAA"/>
    <property type="match status" value="1"/>
</dbReference>
<dbReference type="RefSeq" id="WP_277861960.1">
    <property type="nucleotide sequence ID" value="NZ_JARRAG010000002.1"/>
</dbReference>
<dbReference type="Gene3D" id="3.40.50.300">
    <property type="entry name" value="P-loop containing nucleotide triphosphate hydrolases"/>
    <property type="match status" value="1"/>
</dbReference>
<dbReference type="InterPro" id="IPR049945">
    <property type="entry name" value="AAA_22"/>
</dbReference>
<dbReference type="PANTHER" id="PTHR35894:SF1">
    <property type="entry name" value="PHOSPHORIBULOKINASE _ URIDINE KINASE FAMILY"/>
    <property type="match status" value="1"/>
</dbReference>
<sequence>MYEAHFGLEQRPFGETARSSAYVALPSRDAALRRVRYGLEHGLGPALLYGGSGSGKTLAANRLAAEIAAPTVHLTYPAMPAVDLVVHLAEEFGGAPVAAPTMASALRRLREALGDHASRRARPLLIVDEAQLIQDASVFESLRLLLNFHTDGAPDLALLLVGTAELVLQLPAAFQDRLAARSLLPPLTEAESATYVVGRLAAAGARDRLFAAEALVDLHRAALGVPRRLNHIADLCLLVAYAESRPIVDSRIVGVAAREFQVDPLAA</sequence>
<evidence type="ECO:0000259" key="1">
    <source>
        <dbReference type="SMART" id="SM00382"/>
    </source>
</evidence>
<dbReference type="SMART" id="SM00382">
    <property type="entry name" value="AAA"/>
    <property type="match status" value="1"/>
</dbReference>
<reference evidence="2 3" key="1">
    <citation type="submission" date="2023-03" db="EMBL/GenBank/DDBJ databases">
        <title>Paludisphaera mucosa sp. nov. a novel planctomycete from northern fen.</title>
        <authorList>
            <person name="Ivanova A."/>
        </authorList>
    </citation>
    <scope>NUCLEOTIDE SEQUENCE [LARGE SCALE GENOMIC DNA]</scope>
    <source>
        <strain evidence="2 3">Pla2</strain>
    </source>
</reference>
<evidence type="ECO:0000313" key="3">
    <source>
        <dbReference type="Proteomes" id="UP001216907"/>
    </source>
</evidence>
<dbReference type="EMBL" id="JARRAG010000002">
    <property type="protein sequence ID" value="MDG3005629.1"/>
    <property type="molecule type" value="Genomic_DNA"/>
</dbReference>
<keyword evidence="3" id="KW-1185">Reference proteome</keyword>
<dbReference type="InterPro" id="IPR052026">
    <property type="entry name" value="ExeA_AAA_ATPase_DNA-bind"/>
</dbReference>
<feature type="domain" description="AAA+ ATPase" evidence="1">
    <location>
        <begin position="42"/>
        <end position="188"/>
    </location>
</feature>
<dbReference type="InterPro" id="IPR027417">
    <property type="entry name" value="P-loop_NTPase"/>
</dbReference>
<comment type="caution">
    <text evidence="2">The sequence shown here is derived from an EMBL/GenBank/DDBJ whole genome shotgun (WGS) entry which is preliminary data.</text>
</comment>
<dbReference type="PANTHER" id="PTHR35894">
    <property type="entry name" value="GENERAL SECRETION PATHWAY PROTEIN A-RELATED"/>
    <property type="match status" value="1"/>
</dbReference>
<proteinExistence type="predicted"/>
<dbReference type="Pfam" id="PF13401">
    <property type="entry name" value="AAA_22"/>
    <property type="match status" value="1"/>
</dbReference>
<name>A0ABT6FDT3_9BACT</name>
<organism evidence="2 3">
    <name type="scientific">Paludisphaera mucosa</name>
    <dbReference type="NCBI Taxonomy" id="3030827"/>
    <lineage>
        <taxon>Bacteria</taxon>
        <taxon>Pseudomonadati</taxon>
        <taxon>Planctomycetota</taxon>
        <taxon>Planctomycetia</taxon>
        <taxon>Isosphaerales</taxon>
        <taxon>Isosphaeraceae</taxon>
        <taxon>Paludisphaera</taxon>
    </lineage>
</organism>
<gene>
    <name evidence="2" type="ORF">PZE19_17720</name>
</gene>
<dbReference type="SUPFAM" id="SSF52540">
    <property type="entry name" value="P-loop containing nucleoside triphosphate hydrolases"/>
    <property type="match status" value="1"/>
</dbReference>
<evidence type="ECO:0000313" key="2">
    <source>
        <dbReference type="EMBL" id="MDG3005629.1"/>
    </source>
</evidence>
<dbReference type="InterPro" id="IPR003593">
    <property type="entry name" value="AAA+_ATPase"/>
</dbReference>